<evidence type="ECO:0000256" key="11">
    <source>
        <dbReference type="PIRNR" id="PIRNR005096"/>
    </source>
</evidence>
<dbReference type="PANTHER" id="PTHR10091:SF0">
    <property type="entry name" value="GALACTOSE MUTAROTASE"/>
    <property type="match status" value="1"/>
</dbReference>
<proteinExistence type="inferred from homology"/>
<evidence type="ECO:0000256" key="1">
    <source>
        <dbReference type="ARBA" id="ARBA00001913"/>
    </source>
</evidence>
<evidence type="ECO:0000256" key="9">
    <source>
        <dbReference type="ARBA" id="ARBA00023235"/>
    </source>
</evidence>
<gene>
    <name evidence="16" type="ORF">SAMN06265379_11217</name>
</gene>
<feature type="signal peptide" evidence="15">
    <location>
        <begin position="1"/>
        <end position="17"/>
    </location>
</feature>
<evidence type="ECO:0000256" key="2">
    <source>
        <dbReference type="ARBA" id="ARBA00004496"/>
    </source>
</evidence>
<keyword evidence="9 11" id="KW-0413">Isomerase</keyword>
<feature type="active site" description="Proton acceptor" evidence="12">
    <location>
        <position position="350"/>
    </location>
</feature>
<evidence type="ECO:0000256" key="12">
    <source>
        <dbReference type="PIRSR" id="PIRSR005096-1"/>
    </source>
</evidence>
<feature type="chain" id="PRO_5021737424" description="Aldose 1-epimerase" evidence="15">
    <location>
        <begin position="18"/>
        <end position="386"/>
    </location>
</feature>
<dbReference type="GO" id="GO:0005737">
    <property type="term" value="C:cytoplasm"/>
    <property type="evidence" value="ECO:0007669"/>
    <property type="project" value="UniProtKB-SubCell"/>
</dbReference>
<evidence type="ECO:0000256" key="3">
    <source>
        <dbReference type="ARBA" id="ARBA00005028"/>
    </source>
</evidence>
<dbReference type="Pfam" id="PF01263">
    <property type="entry name" value="Aldose_epim"/>
    <property type="match status" value="1"/>
</dbReference>
<comment type="cofactor">
    <cofactor evidence="1">
        <name>Ca(2+)</name>
        <dbReference type="ChEBI" id="CHEBI:29108"/>
    </cofactor>
</comment>
<dbReference type="NCBIfam" id="NF008277">
    <property type="entry name" value="PRK11055.1"/>
    <property type="match status" value="1"/>
</dbReference>
<keyword evidence="17" id="KW-1185">Reference proteome</keyword>
<feature type="active site" description="Proton donor" evidence="12">
    <location>
        <position position="209"/>
    </location>
</feature>
<dbReference type="InterPro" id="IPR014718">
    <property type="entry name" value="GH-type_carb-bd"/>
</dbReference>
<organism evidence="16 17">
    <name type="scientific">Saccharicrinis carchari</name>
    <dbReference type="NCBI Taxonomy" id="1168039"/>
    <lineage>
        <taxon>Bacteria</taxon>
        <taxon>Pseudomonadati</taxon>
        <taxon>Bacteroidota</taxon>
        <taxon>Bacteroidia</taxon>
        <taxon>Marinilabiliales</taxon>
        <taxon>Marinilabiliaceae</taxon>
        <taxon>Saccharicrinis</taxon>
    </lineage>
</organism>
<evidence type="ECO:0000256" key="10">
    <source>
        <dbReference type="ARBA" id="ARBA00023277"/>
    </source>
</evidence>
<comment type="catalytic activity">
    <reaction evidence="11">
        <text>alpha-D-glucose = beta-D-glucose</text>
        <dbReference type="Rhea" id="RHEA:10264"/>
        <dbReference type="ChEBI" id="CHEBI:15903"/>
        <dbReference type="ChEBI" id="CHEBI:17925"/>
        <dbReference type="EC" id="5.1.3.3"/>
    </reaction>
</comment>
<feature type="binding site" evidence="14">
    <location>
        <begin position="112"/>
        <end position="113"/>
    </location>
    <ligand>
        <name>beta-D-galactose</name>
        <dbReference type="ChEBI" id="CHEBI:27667"/>
    </ligand>
</feature>
<dbReference type="InterPro" id="IPR008183">
    <property type="entry name" value="Aldose_1/G6P_1-epimerase"/>
</dbReference>
<dbReference type="PANTHER" id="PTHR10091">
    <property type="entry name" value="ALDOSE-1-EPIMERASE"/>
    <property type="match status" value="1"/>
</dbReference>
<evidence type="ECO:0000313" key="17">
    <source>
        <dbReference type="Proteomes" id="UP000319040"/>
    </source>
</evidence>
<dbReference type="EMBL" id="FXTB01000012">
    <property type="protein sequence ID" value="SMO88981.1"/>
    <property type="molecule type" value="Genomic_DNA"/>
</dbReference>
<evidence type="ECO:0000256" key="15">
    <source>
        <dbReference type="SAM" id="SignalP"/>
    </source>
</evidence>
<dbReference type="CDD" id="cd09019">
    <property type="entry name" value="galactose_mutarotase_like"/>
    <property type="match status" value="1"/>
</dbReference>
<keyword evidence="7" id="KW-0597">Phosphoprotein</keyword>
<evidence type="ECO:0000256" key="4">
    <source>
        <dbReference type="ARBA" id="ARBA00006206"/>
    </source>
</evidence>
<comment type="subunit">
    <text evidence="5">Monomer.</text>
</comment>
<evidence type="ECO:0000256" key="7">
    <source>
        <dbReference type="ARBA" id="ARBA00022553"/>
    </source>
</evidence>
<dbReference type="Proteomes" id="UP000319040">
    <property type="component" value="Unassembled WGS sequence"/>
</dbReference>
<comment type="subcellular location">
    <subcellularLocation>
        <location evidence="2">Cytoplasm</location>
    </subcellularLocation>
</comment>
<evidence type="ECO:0000256" key="14">
    <source>
        <dbReference type="PIRSR" id="PIRSR005096-3"/>
    </source>
</evidence>
<dbReference type="GO" id="GO:0006006">
    <property type="term" value="P:glucose metabolic process"/>
    <property type="evidence" value="ECO:0007669"/>
    <property type="project" value="TreeGrafter"/>
</dbReference>
<comment type="similarity">
    <text evidence="4 11">Belongs to the aldose epimerase family.</text>
</comment>
<protein>
    <recommendedName>
        <fullName evidence="11">Aldose 1-epimerase</fullName>
        <ecNumber evidence="11">5.1.3.3</ecNumber>
    </recommendedName>
</protein>
<name>A0A521EZV5_SACCC</name>
<evidence type="ECO:0000256" key="13">
    <source>
        <dbReference type="PIRSR" id="PIRSR005096-2"/>
    </source>
</evidence>
<dbReference type="InterPro" id="IPR047215">
    <property type="entry name" value="Galactose_mutarotase-like"/>
</dbReference>
<evidence type="ECO:0000256" key="8">
    <source>
        <dbReference type="ARBA" id="ARBA00022837"/>
    </source>
</evidence>
<dbReference type="PROSITE" id="PS51257">
    <property type="entry name" value="PROKAR_LIPOPROTEIN"/>
    <property type="match status" value="1"/>
</dbReference>
<dbReference type="PIRSF" id="PIRSF005096">
    <property type="entry name" value="GALM"/>
    <property type="match status" value="1"/>
</dbReference>
<keyword evidence="10 11" id="KW-0119">Carbohydrate metabolism</keyword>
<evidence type="ECO:0000313" key="16">
    <source>
        <dbReference type="EMBL" id="SMO88981.1"/>
    </source>
</evidence>
<comment type="pathway">
    <text evidence="3 11">Carbohydrate metabolism; hexose metabolism.</text>
</comment>
<dbReference type="Gene3D" id="2.70.98.10">
    <property type="match status" value="1"/>
</dbReference>
<feature type="binding site" evidence="13">
    <location>
        <position position="284"/>
    </location>
    <ligand>
        <name>beta-D-galactose</name>
        <dbReference type="ChEBI" id="CHEBI:27667"/>
    </ligand>
</feature>
<keyword evidence="8" id="KW-0106">Calcium</keyword>
<accession>A0A521EZV5</accession>
<dbReference type="RefSeq" id="WP_142534589.1">
    <property type="nucleotide sequence ID" value="NZ_FXTB01000012.1"/>
</dbReference>
<dbReference type="UniPathway" id="UPA00242"/>
<keyword evidence="6" id="KW-0963">Cytoplasm</keyword>
<dbReference type="SUPFAM" id="SSF74650">
    <property type="entry name" value="Galactose mutarotase-like"/>
    <property type="match status" value="1"/>
</dbReference>
<dbReference type="InterPro" id="IPR015443">
    <property type="entry name" value="Aldose_1-epimerase"/>
</dbReference>
<dbReference type="GO" id="GO:0004034">
    <property type="term" value="F:aldose 1-epimerase activity"/>
    <property type="evidence" value="ECO:0007669"/>
    <property type="project" value="UniProtKB-EC"/>
</dbReference>
<dbReference type="OrthoDB" id="9779408at2"/>
<dbReference type="EC" id="5.1.3.3" evidence="11"/>
<dbReference type="GO" id="GO:0030246">
    <property type="term" value="F:carbohydrate binding"/>
    <property type="evidence" value="ECO:0007669"/>
    <property type="project" value="InterPro"/>
</dbReference>
<evidence type="ECO:0000256" key="5">
    <source>
        <dbReference type="ARBA" id="ARBA00011245"/>
    </source>
</evidence>
<dbReference type="AlphaFoldDB" id="A0A521EZV5"/>
<keyword evidence="15" id="KW-0732">Signal</keyword>
<dbReference type="GO" id="GO:0033499">
    <property type="term" value="P:galactose catabolic process via UDP-galactose, Leloir pathway"/>
    <property type="evidence" value="ECO:0007669"/>
    <property type="project" value="TreeGrafter"/>
</dbReference>
<reference evidence="16 17" key="1">
    <citation type="submission" date="2017-05" db="EMBL/GenBank/DDBJ databases">
        <authorList>
            <person name="Varghese N."/>
            <person name="Submissions S."/>
        </authorList>
    </citation>
    <scope>NUCLEOTIDE SEQUENCE [LARGE SCALE GENOMIC DNA]</scope>
    <source>
        <strain evidence="16 17">DSM 27040</strain>
    </source>
</reference>
<dbReference type="FunFam" id="2.70.98.10:FF:000003">
    <property type="entry name" value="Aldose 1-epimerase"/>
    <property type="match status" value="1"/>
</dbReference>
<dbReference type="InterPro" id="IPR011013">
    <property type="entry name" value="Gal_mutarotase_sf_dom"/>
</dbReference>
<sequence>MKNILFLMLTATTLLLAGCNPTAKTDSDKKTCSDLKRDDFKTELNGVETNLYFLRNGDISAAITNYGGRIVSLCAPGRDGKLADVVLGFNSIDEYVGAKEVYHGALIGRVGNRIAKGKFTLDGMEYTLPINNDPNHLHGGPGGFHNVVWSVKSANDTSLILTHLSKDGEMGYPGNLYVAVTYTLTVKNELTIDYKATTDKATPVNLTNHAFFNLAGEGSGASINEHLLTINADLFTAVDSTLIPLGENVPVERTPFDFRQAKAIGTDLPQQDNDEQLNNGLGYDHNFAINKNEAGGMTWAATVVEPTSGRKMTVYTEEPGLQFYGGNFMDGSDIGKSGVPYGYRQSFALETQHFPDSPNQPNFPSIILNPGEVYETATIYRFSVDK</sequence>
<evidence type="ECO:0000256" key="6">
    <source>
        <dbReference type="ARBA" id="ARBA00022490"/>
    </source>
</evidence>